<dbReference type="OrthoDB" id="655095at2"/>
<protein>
    <submittedName>
        <fullName evidence="2">Glycosyltransferase</fullName>
    </submittedName>
</protein>
<dbReference type="Proteomes" id="UP000295706">
    <property type="component" value="Unassembled WGS sequence"/>
</dbReference>
<dbReference type="PANTHER" id="PTHR12526">
    <property type="entry name" value="GLYCOSYLTRANSFERASE"/>
    <property type="match status" value="1"/>
</dbReference>
<dbReference type="GO" id="GO:0016757">
    <property type="term" value="F:glycosyltransferase activity"/>
    <property type="evidence" value="ECO:0007669"/>
    <property type="project" value="InterPro"/>
</dbReference>
<proteinExistence type="predicted"/>
<comment type="caution">
    <text evidence="2">The sequence shown here is derived from an EMBL/GenBank/DDBJ whole genome shotgun (WGS) entry which is preliminary data.</text>
</comment>
<organism evidence="2 3">
    <name type="scientific">Arundinibacter roseus</name>
    <dbReference type="NCBI Taxonomy" id="2070510"/>
    <lineage>
        <taxon>Bacteria</taxon>
        <taxon>Pseudomonadati</taxon>
        <taxon>Bacteroidota</taxon>
        <taxon>Cytophagia</taxon>
        <taxon>Cytophagales</taxon>
        <taxon>Spirosomataceae</taxon>
        <taxon>Arundinibacter</taxon>
    </lineage>
</organism>
<keyword evidence="2" id="KW-0808">Transferase</keyword>
<dbReference type="Pfam" id="PF00534">
    <property type="entry name" value="Glycos_transf_1"/>
    <property type="match status" value="1"/>
</dbReference>
<dbReference type="AlphaFoldDB" id="A0A4R4JZS0"/>
<evidence type="ECO:0000313" key="3">
    <source>
        <dbReference type="Proteomes" id="UP000295706"/>
    </source>
</evidence>
<keyword evidence="3" id="KW-1185">Reference proteome</keyword>
<feature type="domain" description="Glycosyl transferase family 1" evidence="1">
    <location>
        <begin position="186"/>
        <end position="350"/>
    </location>
</feature>
<evidence type="ECO:0000259" key="1">
    <source>
        <dbReference type="Pfam" id="PF00534"/>
    </source>
</evidence>
<dbReference type="SUPFAM" id="SSF53756">
    <property type="entry name" value="UDP-Glycosyltransferase/glycogen phosphorylase"/>
    <property type="match status" value="1"/>
</dbReference>
<sequence>MKNRIKILFFTPYATRTGSEMMLLYILKNLDRTRFDAGLVSFAQGELLDNIPADIPIFIGPGHYSLAQKVAFHLGFHPMERFLETVNRKFKADVWYVNTVMLADVIKGAKKMQVPVITHIHELSHMLSFVSRTDYERIITQSDMLIGCSEAVCKNLRDAGGKEVKKLLSFIDLNTIHSKPERVTALRKEWGVQPGDFVWIMSGTTSERKGFDLLPDLAEIINDPTVHLVWVGRASPDGMVYLTEKRCQGIQNTRVHLVGAQKGDYFSYLAAADGFMLTSRQEPLGLVMVEAAWLGKPIVAFDSGGPTEFIEPGIGTIIPNLDMEQFVQALDFWRKNPGTFDSERAKNRAKEFGSSTGMAAWETIVDDFCKQN</sequence>
<gene>
    <name evidence="2" type="ORF">EZE20_21175</name>
</gene>
<dbReference type="RefSeq" id="WP_132121499.1">
    <property type="nucleotide sequence ID" value="NZ_SMJU01000017.1"/>
</dbReference>
<dbReference type="InterPro" id="IPR001296">
    <property type="entry name" value="Glyco_trans_1"/>
</dbReference>
<dbReference type="Gene3D" id="3.40.50.2000">
    <property type="entry name" value="Glycogen Phosphorylase B"/>
    <property type="match status" value="2"/>
</dbReference>
<evidence type="ECO:0000313" key="2">
    <source>
        <dbReference type="EMBL" id="TDB60444.1"/>
    </source>
</evidence>
<name>A0A4R4JZS0_9BACT</name>
<accession>A0A4R4JZS0</accession>
<dbReference type="EMBL" id="SMJU01000017">
    <property type="protein sequence ID" value="TDB60444.1"/>
    <property type="molecule type" value="Genomic_DNA"/>
</dbReference>
<reference evidence="2 3" key="1">
    <citation type="submission" date="2019-02" db="EMBL/GenBank/DDBJ databases">
        <title>Arundinibacter roseus gen. nov., sp. nov., a new member of the family Cytophagaceae.</title>
        <authorList>
            <person name="Szuroczki S."/>
            <person name="Khayer B."/>
            <person name="Sproer C."/>
            <person name="Toumi M."/>
            <person name="Szabo A."/>
            <person name="Felfoldi T."/>
            <person name="Schumann P."/>
            <person name="Toth E."/>
        </authorList>
    </citation>
    <scope>NUCLEOTIDE SEQUENCE [LARGE SCALE GENOMIC DNA]</scope>
    <source>
        <strain evidence="2 3">DMA-k-7a</strain>
    </source>
</reference>